<proteinExistence type="predicted"/>
<sequence length="570" mass="63892">MKRKLPRYYQKERSAEMKRMWYALIVLGAFFLVPHAASAGTNTGISPNVPVVDNLESKSDADSFKITLPQPGSLQIKFDFPIAGGFEVEVQKSDADGTLSTLQSVAFTTDKETVTGSYTLWANKLRVAAGDYLIKVNFYDRYPYKYSSEDYILTAEYTAEPGNDYEKQPNGSTDLATPIALSSKVTGNLESTLDVDYYKIALLQPGSLQVEFNFPIAGSYEVEVFEQDAAGVLSSRQKVVFDTSEQSTTGLYTQWASKLRLAAGDYYLKVNYYDRYPYKYSSRDYALVAEYKPEPGSDYEKQPNGSIGNATPILWNAKVTGNLESKSDLDYYKISLPQSANLQVQFEFPIAGSYEVEVLKSDSRGVVSSLEKFRYDTDKSTTTGLYKSLGNKLRAAAGDYYVKVNYYDRYPYKYSSLDYKLTVLSNIAISATPVRSSMTIDGKKVNFDGYEILNNNYFKLRDLAFALNGTDKQFEITWDSRAQAIGLLSGERYTATGKEMLPEKNRKKVVVTPAAATLTLDGRTISITAYTIGNNSYFKLRDIAKMMDFAIRRDSAAHAISIVTNERYEE</sequence>
<organism evidence="1 2">
    <name type="scientific">Cohnella cellulosilytica</name>
    <dbReference type="NCBI Taxonomy" id="986710"/>
    <lineage>
        <taxon>Bacteria</taxon>
        <taxon>Bacillati</taxon>
        <taxon>Bacillota</taxon>
        <taxon>Bacilli</taxon>
        <taxon>Bacillales</taxon>
        <taxon>Paenibacillaceae</taxon>
        <taxon>Cohnella</taxon>
    </lineage>
</organism>
<dbReference type="EMBL" id="JBHTAI010000004">
    <property type="protein sequence ID" value="MFC7148312.1"/>
    <property type="molecule type" value="Genomic_DNA"/>
</dbReference>
<reference evidence="2" key="1">
    <citation type="journal article" date="2019" name="Int. J. Syst. Evol. Microbiol.">
        <title>The Global Catalogue of Microorganisms (GCM) 10K type strain sequencing project: providing services to taxonomists for standard genome sequencing and annotation.</title>
        <authorList>
            <consortium name="The Broad Institute Genomics Platform"/>
            <consortium name="The Broad Institute Genome Sequencing Center for Infectious Disease"/>
            <person name="Wu L."/>
            <person name="Ma J."/>
        </authorList>
    </citation>
    <scope>NUCLEOTIDE SEQUENCE [LARGE SCALE GENOMIC DNA]</scope>
    <source>
        <strain evidence="2">KCTC 12907</strain>
    </source>
</reference>
<protein>
    <submittedName>
        <fullName evidence="1">Uncharacterized protein</fullName>
    </submittedName>
</protein>
<dbReference type="Gene3D" id="2.60.120.380">
    <property type="match status" value="3"/>
</dbReference>
<dbReference type="Proteomes" id="UP001596378">
    <property type="component" value="Unassembled WGS sequence"/>
</dbReference>
<name>A0ABW2F513_9BACL</name>
<evidence type="ECO:0000313" key="1">
    <source>
        <dbReference type="EMBL" id="MFC7148312.1"/>
    </source>
</evidence>
<accession>A0ABW2F513</accession>
<dbReference type="SUPFAM" id="SSF89260">
    <property type="entry name" value="Collagen-binding domain"/>
    <property type="match status" value="1"/>
</dbReference>
<keyword evidence="2" id="KW-1185">Reference proteome</keyword>
<evidence type="ECO:0000313" key="2">
    <source>
        <dbReference type="Proteomes" id="UP001596378"/>
    </source>
</evidence>
<gene>
    <name evidence="1" type="ORF">ACFQMJ_07180</name>
</gene>
<comment type="caution">
    <text evidence="1">The sequence shown here is derived from an EMBL/GenBank/DDBJ whole genome shotgun (WGS) entry which is preliminary data.</text>
</comment>
<dbReference type="RefSeq" id="WP_378045426.1">
    <property type="nucleotide sequence ID" value="NZ_JBHMDN010000007.1"/>
</dbReference>